<name>A0A914KYW5_MELIC</name>
<dbReference type="WBParaSite" id="Minc3s00182g06974">
    <property type="protein sequence ID" value="Minc3s00182g06974"/>
    <property type="gene ID" value="Minc3s00182g06974"/>
</dbReference>
<reference evidence="3" key="1">
    <citation type="submission" date="2022-11" db="UniProtKB">
        <authorList>
            <consortium name="WormBaseParasite"/>
        </authorList>
    </citation>
    <scope>IDENTIFICATION</scope>
</reference>
<keyword evidence="2" id="KW-1185">Reference proteome</keyword>
<evidence type="ECO:0000259" key="1">
    <source>
        <dbReference type="PROSITE" id="PS51059"/>
    </source>
</evidence>
<protein>
    <submittedName>
        <fullName evidence="3">PARP catalytic domain-containing protein</fullName>
    </submittedName>
</protein>
<dbReference type="AlphaFoldDB" id="A0A914KYW5"/>
<dbReference type="GO" id="GO:0003950">
    <property type="term" value="F:NAD+ poly-ADP-ribosyltransferase activity"/>
    <property type="evidence" value="ECO:0007669"/>
    <property type="project" value="InterPro"/>
</dbReference>
<evidence type="ECO:0000313" key="2">
    <source>
        <dbReference type="Proteomes" id="UP000887563"/>
    </source>
</evidence>
<feature type="domain" description="PARP catalytic" evidence="1">
    <location>
        <begin position="1"/>
        <end position="31"/>
    </location>
</feature>
<sequence length="71" mass="8406">MTQNYILISKNSQVRVKYNFRISVRPSCIKSSQKRVLFKKTHQQTVAFSNTLNFRMYACIFTKQIREARGT</sequence>
<dbReference type="PROSITE" id="PS51059">
    <property type="entry name" value="PARP_CATALYTIC"/>
    <property type="match status" value="1"/>
</dbReference>
<organism evidence="2 3">
    <name type="scientific">Meloidogyne incognita</name>
    <name type="common">Southern root-knot nematode worm</name>
    <name type="synonym">Oxyuris incognita</name>
    <dbReference type="NCBI Taxonomy" id="6306"/>
    <lineage>
        <taxon>Eukaryota</taxon>
        <taxon>Metazoa</taxon>
        <taxon>Ecdysozoa</taxon>
        <taxon>Nematoda</taxon>
        <taxon>Chromadorea</taxon>
        <taxon>Rhabditida</taxon>
        <taxon>Tylenchina</taxon>
        <taxon>Tylenchomorpha</taxon>
        <taxon>Tylenchoidea</taxon>
        <taxon>Meloidogynidae</taxon>
        <taxon>Meloidogyninae</taxon>
        <taxon>Meloidogyne</taxon>
        <taxon>Meloidogyne incognita group</taxon>
    </lineage>
</organism>
<proteinExistence type="predicted"/>
<dbReference type="Proteomes" id="UP000887563">
    <property type="component" value="Unplaced"/>
</dbReference>
<evidence type="ECO:0000313" key="3">
    <source>
        <dbReference type="WBParaSite" id="Minc3s00182g06974"/>
    </source>
</evidence>
<dbReference type="InterPro" id="IPR012317">
    <property type="entry name" value="Poly(ADP-ribose)pol_cat_dom"/>
</dbReference>
<accession>A0A914KYW5</accession>